<protein>
    <recommendedName>
        <fullName evidence="1">Ferric siderophore reductase C-terminal domain-containing protein</fullName>
    </recommendedName>
</protein>
<dbReference type="Pfam" id="PF11575">
    <property type="entry name" value="FhuF_C"/>
    <property type="match status" value="1"/>
</dbReference>
<comment type="caution">
    <text evidence="2">The sequence shown here is derived from an EMBL/GenBank/DDBJ whole genome shotgun (WGS) entry which is preliminary data.</text>
</comment>
<name>A0A6N3Z193_ALIFS</name>
<dbReference type="AlphaFoldDB" id="A0A6N3Z193"/>
<evidence type="ECO:0000313" key="3">
    <source>
        <dbReference type="Proteomes" id="UP000435323"/>
    </source>
</evidence>
<gene>
    <name evidence="2" type="ORF">GNP77_10440</name>
</gene>
<feature type="domain" description="Ferric siderophore reductase C-terminal" evidence="1">
    <location>
        <begin position="255"/>
        <end position="275"/>
    </location>
</feature>
<dbReference type="RefSeq" id="WP_155657932.1">
    <property type="nucleotide sequence ID" value="NZ_WOBO01000011.1"/>
</dbReference>
<organism evidence="2 3">
    <name type="scientific">Aliivibrio fischeri</name>
    <name type="common">Vibrio fischeri</name>
    <dbReference type="NCBI Taxonomy" id="668"/>
    <lineage>
        <taxon>Bacteria</taxon>
        <taxon>Pseudomonadati</taxon>
        <taxon>Pseudomonadota</taxon>
        <taxon>Gammaproteobacteria</taxon>
        <taxon>Vibrionales</taxon>
        <taxon>Vibrionaceae</taxon>
        <taxon>Aliivibrio</taxon>
    </lineage>
</organism>
<evidence type="ECO:0000259" key="1">
    <source>
        <dbReference type="Pfam" id="PF11575"/>
    </source>
</evidence>
<accession>A0A6N3Z193</accession>
<dbReference type="GO" id="GO:0051537">
    <property type="term" value="F:2 iron, 2 sulfur cluster binding"/>
    <property type="evidence" value="ECO:0007669"/>
    <property type="project" value="InterPro"/>
</dbReference>
<proteinExistence type="predicted"/>
<sequence>MTTMHISAQLQPLWRSKKSSESCHSLKDQLAWLHDADDNFKLKAINQDKLDDKHQPLNTWLSANLTQAIELFSKKTEVNHNVAASMWLKSFNNQFFTSLVALRLKFNRVPVIQFNDIFISTPNGEKIKSLQINNNCHFVCLDNDPLATSSQSTVVASHEQLDDAFTHLIQQIGGGLSVLFEKERLKHRPFWGSISLAVSVFFMRLTEKGLSADLAKQILPNAQQWLSNIMPDIGKDLAHIHVAEKKEQAILYIQRETCCLKYKIDGKKKCATCHLLSDEERIKKNSKRIPS</sequence>
<dbReference type="InterPro" id="IPR024726">
    <property type="entry name" value="FhuF_C"/>
</dbReference>
<dbReference type="Proteomes" id="UP000435323">
    <property type="component" value="Unassembled WGS sequence"/>
</dbReference>
<dbReference type="EMBL" id="WOBO01000011">
    <property type="protein sequence ID" value="MUK45797.1"/>
    <property type="molecule type" value="Genomic_DNA"/>
</dbReference>
<evidence type="ECO:0000313" key="2">
    <source>
        <dbReference type="EMBL" id="MUK45797.1"/>
    </source>
</evidence>
<reference evidence="2 3" key="1">
    <citation type="submission" date="2019-11" db="EMBL/GenBank/DDBJ databases">
        <title>Using colonization assays and comparative genomics to discover symbiosis behaviors and factors in Vibrio fischeri.</title>
        <authorList>
            <person name="Bongrand C."/>
            <person name="Moriano-Gutierrez S."/>
            <person name="Arevalo P."/>
            <person name="Mcfall-Ngai M."/>
            <person name="Visick K."/>
            <person name="Polz M.F."/>
            <person name="Ruby E.G."/>
        </authorList>
    </citation>
    <scope>NUCLEOTIDE SEQUENCE [LARGE SCALE GENOMIC DNA]</scope>
    <source>
        <strain evidence="3">emors.3.2</strain>
    </source>
</reference>